<evidence type="ECO:0000313" key="2">
    <source>
        <dbReference type="EMBL" id="PON54729.1"/>
    </source>
</evidence>
<proteinExistence type="predicted"/>
<dbReference type="Proteomes" id="UP000237000">
    <property type="component" value="Unassembled WGS sequence"/>
</dbReference>
<evidence type="ECO:0000256" key="1">
    <source>
        <dbReference type="SAM" id="MobiDB-lite"/>
    </source>
</evidence>
<feature type="region of interest" description="Disordered" evidence="1">
    <location>
        <begin position="1"/>
        <end position="62"/>
    </location>
</feature>
<protein>
    <submittedName>
        <fullName evidence="2">Uncharacterized protein</fullName>
    </submittedName>
</protein>
<name>A0A2P5C139_TREOI</name>
<keyword evidence="3" id="KW-1185">Reference proteome</keyword>
<organism evidence="2 3">
    <name type="scientific">Trema orientale</name>
    <name type="common">Charcoal tree</name>
    <name type="synonym">Celtis orientalis</name>
    <dbReference type="NCBI Taxonomy" id="63057"/>
    <lineage>
        <taxon>Eukaryota</taxon>
        <taxon>Viridiplantae</taxon>
        <taxon>Streptophyta</taxon>
        <taxon>Embryophyta</taxon>
        <taxon>Tracheophyta</taxon>
        <taxon>Spermatophyta</taxon>
        <taxon>Magnoliopsida</taxon>
        <taxon>eudicotyledons</taxon>
        <taxon>Gunneridae</taxon>
        <taxon>Pentapetalae</taxon>
        <taxon>rosids</taxon>
        <taxon>fabids</taxon>
        <taxon>Rosales</taxon>
        <taxon>Cannabaceae</taxon>
        <taxon>Trema</taxon>
    </lineage>
</organism>
<sequence length="149" mass="16135">MVDRPSVGGNKATRGTIIAPKDMREVSGAGLSVSRAKDNEFVQNTKTKNDGEEGGSVRRNSKAGMDGEDIILQCLEAVHEALLQLLSPDEVDDHKAQLSFHSDPGILSEMLKKAHGSIKKKATIYCLPAPHAKTNYKQIAISDQDLPNQ</sequence>
<reference evidence="3" key="1">
    <citation type="submission" date="2016-06" db="EMBL/GenBank/DDBJ databases">
        <title>Parallel loss of symbiosis genes in relatives of nitrogen-fixing non-legume Parasponia.</title>
        <authorList>
            <person name="Van Velzen R."/>
            <person name="Holmer R."/>
            <person name="Bu F."/>
            <person name="Rutten L."/>
            <person name="Van Zeijl A."/>
            <person name="Liu W."/>
            <person name="Santuari L."/>
            <person name="Cao Q."/>
            <person name="Sharma T."/>
            <person name="Shen D."/>
            <person name="Roswanjaya Y."/>
            <person name="Wardhani T."/>
            <person name="Kalhor M.S."/>
            <person name="Jansen J."/>
            <person name="Van den Hoogen J."/>
            <person name="Gungor B."/>
            <person name="Hartog M."/>
            <person name="Hontelez J."/>
            <person name="Verver J."/>
            <person name="Yang W.-C."/>
            <person name="Schijlen E."/>
            <person name="Repin R."/>
            <person name="Schilthuizen M."/>
            <person name="Schranz E."/>
            <person name="Heidstra R."/>
            <person name="Miyata K."/>
            <person name="Fedorova E."/>
            <person name="Kohlen W."/>
            <person name="Bisseling T."/>
            <person name="Smit S."/>
            <person name="Geurts R."/>
        </authorList>
    </citation>
    <scope>NUCLEOTIDE SEQUENCE [LARGE SCALE GENOMIC DNA]</scope>
    <source>
        <strain evidence="3">cv. RG33-2</strain>
    </source>
</reference>
<accession>A0A2P5C139</accession>
<gene>
    <name evidence="2" type="ORF">TorRG33x02_301600</name>
</gene>
<dbReference type="AlphaFoldDB" id="A0A2P5C139"/>
<evidence type="ECO:0000313" key="3">
    <source>
        <dbReference type="Proteomes" id="UP000237000"/>
    </source>
</evidence>
<dbReference type="EMBL" id="JXTC01000428">
    <property type="protein sequence ID" value="PON54729.1"/>
    <property type="molecule type" value="Genomic_DNA"/>
</dbReference>
<comment type="caution">
    <text evidence="2">The sequence shown here is derived from an EMBL/GenBank/DDBJ whole genome shotgun (WGS) entry which is preliminary data.</text>
</comment>
<dbReference type="InParanoid" id="A0A2P5C139"/>
<feature type="non-terminal residue" evidence="2">
    <location>
        <position position="149"/>
    </location>
</feature>